<dbReference type="InterPro" id="IPR015424">
    <property type="entry name" value="PyrdxlP-dep_Trfase"/>
</dbReference>
<dbReference type="EMBL" id="AHHD01000446">
    <property type="protein sequence ID" value="EKG12631.1"/>
    <property type="molecule type" value="Genomic_DNA"/>
</dbReference>
<organism evidence="3 4">
    <name type="scientific">Macrophomina phaseolina (strain MS6)</name>
    <name type="common">Charcoal rot fungus</name>
    <dbReference type="NCBI Taxonomy" id="1126212"/>
    <lineage>
        <taxon>Eukaryota</taxon>
        <taxon>Fungi</taxon>
        <taxon>Dikarya</taxon>
        <taxon>Ascomycota</taxon>
        <taxon>Pezizomycotina</taxon>
        <taxon>Dothideomycetes</taxon>
        <taxon>Dothideomycetes incertae sedis</taxon>
        <taxon>Botryosphaeriales</taxon>
        <taxon>Botryosphaeriaceae</taxon>
        <taxon>Macrophomina</taxon>
    </lineage>
</organism>
<dbReference type="AlphaFoldDB" id="K2QRY5"/>
<dbReference type="InterPro" id="IPR015421">
    <property type="entry name" value="PyrdxlP-dep_Trfase_major"/>
</dbReference>
<comment type="caution">
    <text evidence="3">The sequence shown here is derived from an EMBL/GenBank/DDBJ whole genome shotgun (WGS) entry which is preliminary data.</text>
</comment>
<evidence type="ECO:0000259" key="2">
    <source>
        <dbReference type="Pfam" id="PF00155"/>
    </source>
</evidence>
<dbReference type="GO" id="GO:0030170">
    <property type="term" value="F:pyridoxal phosphate binding"/>
    <property type="evidence" value="ECO:0007669"/>
    <property type="project" value="InterPro"/>
</dbReference>
<dbReference type="InterPro" id="IPR015422">
    <property type="entry name" value="PyrdxlP-dep_Trfase_small"/>
</dbReference>
<accession>K2QRY5</accession>
<dbReference type="Proteomes" id="UP000007129">
    <property type="component" value="Unassembled WGS sequence"/>
</dbReference>
<keyword evidence="3" id="KW-0032">Aminotransferase</keyword>
<dbReference type="VEuPathDB" id="FungiDB:MPH_10297"/>
<dbReference type="Gene3D" id="3.40.640.10">
    <property type="entry name" value="Type I PLP-dependent aspartate aminotransferase-like (Major domain)"/>
    <property type="match status" value="1"/>
</dbReference>
<dbReference type="Gene3D" id="3.90.1150.10">
    <property type="entry name" value="Aspartate Aminotransferase, domain 1"/>
    <property type="match status" value="1"/>
</dbReference>
<dbReference type="GO" id="GO:0047536">
    <property type="term" value="F:2-aminoadipate transaminase activity"/>
    <property type="evidence" value="ECO:0007669"/>
    <property type="project" value="TreeGrafter"/>
</dbReference>
<reference evidence="3 4" key="1">
    <citation type="journal article" date="2012" name="BMC Genomics">
        <title>Tools to kill: Genome of one of the most destructive plant pathogenic fungi Macrophomina phaseolina.</title>
        <authorList>
            <person name="Islam M.S."/>
            <person name="Haque M.S."/>
            <person name="Islam M.M."/>
            <person name="Emdad E.M."/>
            <person name="Halim A."/>
            <person name="Hossen Q.M.M."/>
            <person name="Hossain M.Z."/>
            <person name="Ahmed B."/>
            <person name="Rahim S."/>
            <person name="Rahman M.S."/>
            <person name="Alam M.M."/>
            <person name="Hou S."/>
            <person name="Wan X."/>
            <person name="Saito J.A."/>
            <person name="Alam M."/>
        </authorList>
    </citation>
    <scope>NUCLEOTIDE SEQUENCE [LARGE SCALE GENOMIC DNA]</scope>
    <source>
        <strain evidence="3 4">MS6</strain>
    </source>
</reference>
<dbReference type="Pfam" id="PF00155">
    <property type="entry name" value="Aminotran_1_2"/>
    <property type="match status" value="1"/>
</dbReference>
<proteinExistence type="predicted"/>
<dbReference type="eggNOG" id="KOG0634">
    <property type="taxonomic scope" value="Eukaryota"/>
</dbReference>
<protein>
    <submittedName>
        <fullName evidence="3">Aminotransferase class I/classII</fullName>
    </submittedName>
</protein>
<dbReference type="InParanoid" id="K2QRY5"/>
<sequence length="507" mass="54883">MATKPLINLLRGWPNTSLLPTAAIKHAADTVLTRSDIAFPGLLYGPDPGDPGARKSIAAWLTDFYHPSEPVTDERITITGGASQNLGCILQVFSDPISTRNIWISSPAYFLSFRIFEDAGFAGKLRSVPEDDDGIDVAFLRREITKSEEKAREGGHAKPLTQCKTLKPARPWRKIYRHLIYVVPSFANPSSVTMPLERRKELVKLARDYDALIVCDDVYDFLHWPAASDSDPSGLNKAPLPRIVDIDRFLDGGSEREGADGFGNVASNGSFSKIAGPGLRTGWVEGTTKLAYGISQAGTSRSGGAPSQLTSTYVSQLIESGRLQTHIAGTLRPAYAARYRAMMAAIEEHLVPLGVKLPQPGREVAGGYFVWLSLPPPLKGAEVARVAMEQENLIVAEGELFEVPGDSAELGRRGPTRRRDRTAGPSHPPAAARGQDGRPGQAGGNATRDGSRPDWEAGTEWRCRLLVMSEGGGRVVEAAMKRIVEKGNQEISTIEVHFASEPQAGAR</sequence>
<dbReference type="HOGENOM" id="CLU_017584_0_6_1"/>
<dbReference type="SUPFAM" id="SSF53383">
    <property type="entry name" value="PLP-dependent transferases"/>
    <property type="match status" value="1"/>
</dbReference>
<dbReference type="FunCoup" id="K2QRY5">
    <property type="interactions" value="63"/>
</dbReference>
<evidence type="ECO:0000313" key="3">
    <source>
        <dbReference type="EMBL" id="EKG12631.1"/>
    </source>
</evidence>
<gene>
    <name evidence="3" type="ORF">MPH_10297</name>
</gene>
<dbReference type="FunFam" id="3.40.640.10:FF:000080">
    <property type="entry name" value="Aminotransferase, putative"/>
    <property type="match status" value="1"/>
</dbReference>
<dbReference type="PANTHER" id="PTHR42858:SF1">
    <property type="entry name" value="LD15494P"/>
    <property type="match status" value="1"/>
</dbReference>
<feature type="domain" description="Aminotransferase class I/classII large" evidence="2">
    <location>
        <begin position="40"/>
        <end position="405"/>
    </location>
</feature>
<dbReference type="InterPro" id="IPR004839">
    <property type="entry name" value="Aminotransferase_I/II_large"/>
</dbReference>
<keyword evidence="3" id="KW-0808">Transferase</keyword>
<dbReference type="PANTHER" id="PTHR42858">
    <property type="entry name" value="AMINOTRANSFERASE"/>
    <property type="match status" value="1"/>
</dbReference>
<name>K2QRY5_MACPH</name>
<dbReference type="CDD" id="cd00609">
    <property type="entry name" value="AAT_like"/>
    <property type="match status" value="1"/>
</dbReference>
<feature type="region of interest" description="Disordered" evidence="1">
    <location>
        <begin position="405"/>
        <end position="455"/>
    </location>
</feature>
<dbReference type="OrthoDB" id="7042322at2759"/>
<dbReference type="STRING" id="1126212.K2QRY5"/>
<evidence type="ECO:0000256" key="1">
    <source>
        <dbReference type="SAM" id="MobiDB-lite"/>
    </source>
</evidence>
<evidence type="ECO:0000313" key="4">
    <source>
        <dbReference type="Proteomes" id="UP000007129"/>
    </source>
</evidence>